<reference evidence="1 2" key="1">
    <citation type="journal article" date="2017" name="ISME J.">
        <title>Energy and carbon metabolisms in a deep terrestrial subsurface fluid microbial community.</title>
        <authorList>
            <person name="Momper L."/>
            <person name="Jungbluth S.P."/>
            <person name="Lee M.D."/>
            <person name="Amend J.P."/>
        </authorList>
    </citation>
    <scope>NUCLEOTIDE SEQUENCE [LARGE SCALE GENOMIC DNA]</scope>
    <source>
        <strain evidence="1">SURF_5</strain>
    </source>
</reference>
<dbReference type="Proteomes" id="UP000265882">
    <property type="component" value="Unassembled WGS sequence"/>
</dbReference>
<evidence type="ECO:0000313" key="2">
    <source>
        <dbReference type="Proteomes" id="UP000265882"/>
    </source>
</evidence>
<comment type="caution">
    <text evidence="1">The sequence shown here is derived from an EMBL/GenBank/DDBJ whole genome shotgun (WGS) entry which is preliminary data.</text>
</comment>
<dbReference type="SUPFAM" id="SSF54637">
    <property type="entry name" value="Thioesterase/thiol ester dehydrase-isomerase"/>
    <property type="match status" value="1"/>
</dbReference>
<accession>A0A3A4P0G7</accession>
<dbReference type="CDD" id="cd03441">
    <property type="entry name" value="R_hydratase_like"/>
    <property type="match status" value="1"/>
</dbReference>
<dbReference type="EMBL" id="QZKU01000011">
    <property type="protein sequence ID" value="RJP26228.1"/>
    <property type="molecule type" value="Genomic_DNA"/>
</dbReference>
<dbReference type="AlphaFoldDB" id="A0A3A4P0G7"/>
<organism evidence="1 2">
    <name type="scientific">Abyssobacteria bacterium (strain SURF_5)</name>
    <dbReference type="NCBI Taxonomy" id="2093360"/>
    <lineage>
        <taxon>Bacteria</taxon>
        <taxon>Pseudomonadati</taxon>
        <taxon>Candidatus Hydrogenedentota</taxon>
        <taxon>Candidatus Abyssobacteria</taxon>
    </lineage>
</organism>
<dbReference type="InterPro" id="IPR029069">
    <property type="entry name" value="HotDog_dom_sf"/>
</dbReference>
<dbReference type="Gene3D" id="3.10.129.10">
    <property type="entry name" value="Hotdog Thioesterase"/>
    <property type="match status" value="1"/>
</dbReference>
<protein>
    <submittedName>
        <fullName evidence="1">Uncharacterized protein</fullName>
    </submittedName>
</protein>
<evidence type="ECO:0000313" key="1">
    <source>
        <dbReference type="EMBL" id="RJP26228.1"/>
    </source>
</evidence>
<name>A0A3A4P0G7_ABYX5</name>
<proteinExistence type="predicted"/>
<gene>
    <name evidence="1" type="ORF">C4520_00910</name>
</gene>
<sequence length="168" mass="18895">MASQNELRIETNEQGKTVYRLTTHRRTLTETDIVSFVNLVGLHEPPFIDMEWVKSTMPGLHARRFAPAPLLISLGMGLLATSIMKIISAMTEKENLGQFHGMVWLEAAVKNPAFPEDTLHVEVEACVDRKTSRGQTLVDLKHAVMNQRNEIVTVFTEKLLFEPISPSP</sequence>